<comment type="function">
    <text evidence="1">Exhibits microtubule-destabilizing activity, which is antagonized by STAT3.</text>
</comment>
<dbReference type="PROSITE" id="PS51663">
    <property type="entry name" value="STATHMIN_3"/>
    <property type="match status" value="1"/>
</dbReference>
<comment type="subunit">
    <text evidence="5">Interacts with STAT3. Interacts with CLU (secreted form); this interaction may act as an important modulator during neuronal differentiation.</text>
</comment>
<feature type="compositionally biased region" description="Gly residues" evidence="6">
    <location>
        <begin position="206"/>
        <end position="223"/>
    </location>
</feature>
<feature type="region of interest" description="Disordered" evidence="6">
    <location>
        <begin position="1"/>
        <end position="48"/>
    </location>
</feature>
<evidence type="ECO:0000313" key="8">
    <source>
        <dbReference type="Proteomes" id="UP000472241"/>
    </source>
</evidence>
<dbReference type="GO" id="GO:0005737">
    <property type="term" value="C:cytoplasm"/>
    <property type="evidence" value="ECO:0007669"/>
    <property type="project" value="TreeGrafter"/>
</dbReference>
<feature type="region of interest" description="Disordered" evidence="6">
    <location>
        <begin position="154"/>
        <end position="238"/>
    </location>
</feature>
<feature type="compositionally biased region" description="Low complexity" evidence="6">
    <location>
        <begin position="193"/>
        <end position="205"/>
    </location>
</feature>
<dbReference type="GO" id="GO:0043005">
    <property type="term" value="C:neuron projection"/>
    <property type="evidence" value="ECO:0007669"/>
    <property type="project" value="TreeGrafter"/>
</dbReference>
<dbReference type="InterPro" id="IPR036002">
    <property type="entry name" value="Stathmin_sf"/>
</dbReference>
<sequence length="318" mass="34703">MARGWAQKEGSVGDHPWVSDPHQAAPPPNKDRQYRARSPGLLAPTSPFSPALGARAQLSAPQGIQNLVGITHLLFRGDSEGSVTALKFGTCSAPPTFPECIRSSGGGSEQDRASLTAWAHSASWEGQLWELRTHRKGQQLPVCLGPRVLRARGPCDAKAQEVPGKAGPGGHPRRRQDSVDPGSWRTRVPGQQGRAMRALGGARPRAGGGGEGRLGAGRGGAGGHRPRARPRPSAQTQEAQVLKQLAERREHEREVLHKALEENNNFSRLAEEKLNYKMELSKEIREAHLAALRERLREKELHAAEVRRNKEQREEMSG</sequence>
<evidence type="ECO:0000256" key="6">
    <source>
        <dbReference type="SAM" id="MobiDB-lite"/>
    </source>
</evidence>
<name>A0A667HU87_LYNCA</name>
<comment type="similarity">
    <text evidence="2">Belongs to the stathmin family.</text>
</comment>
<dbReference type="InterPro" id="IPR000956">
    <property type="entry name" value="Stathmin_fam"/>
</dbReference>
<dbReference type="Ensembl" id="ENSLCNT00005016421.1">
    <property type="protein sequence ID" value="ENSLCNP00005014685.1"/>
    <property type="gene ID" value="ENSLCNG00005009614.1"/>
</dbReference>
<evidence type="ECO:0000256" key="5">
    <source>
        <dbReference type="ARBA" id="ARBA00046828"/>
    </source>
</evidence>
<evidence type="ECO:0000256" key="2">
    <source>
        <dbReference type="ARBA" id="ARBA00006959"/>
    </source>
</evidence>
<dbReference type="Gene3D" id="6.10.280.30">
    <property type="match status" value="1"/>
</dbReference>
<dbReference type="GO" id="GO:0007019">
    <property type="term" value="P:microtubule depolymerization"/>
    <property type="evidence" value="ECO:0007669"/>
    <property type="project" value="TreeGrafter"/>
</dbReference>
<dbReference type="PROSITE" id="PS01041">
    <property type="entry name" value="STATHMIN_2"/>
    <property type="match status" value="1"/>
</dbReference>
<dbReference type="SUPFAM" id="SSF101494">
    <property type="entry name" value="Stathmin"/>
    <property type="match status" value="1"/>
</dbReference>
<reference evidence="7" key="1">
    <citation type="submission" date="2025-08" db="UniProtKB">
        <authorList>
            <consortium name="Ensembl"/>
        </authorList>
    </citation>
    <scope>IDENTIFICATION</scope>
</reference>
<dbReference type="Proteomes" id="UP000472241">
    <property type="component" value="Unplaced"/>
</dbReference>
<dbReference type="GO" id="GO:0031175">
    <property type="term" value="P:neuron projection development"/>
    <property type="evidence" value="ECO:0007669"/>
    <property type="project" value="TreeGrafter"/>
</dbReference>
<evidence type="ECO:0000313" key="7">
    <source>
        <dbReference type="Ensembl" id="ENSLCNP00005014685.1"/>
    </source>
</evidence>
<dbReference type="InterPro" id="IPR030514">
    <property type="entry name" value="Stathmin_CS"/>
</dbReference>
<accession>A0A667HU87</accession>
<protein>
    <recommendedName>
        <fullName evidence="3">Stathmin-3</fullName>
    </recommendedName>
</protein>
<dbReference type="PANTHER" id="PTHR10104">
    <property type="entry name" value="STATHMIN"/>
    <property type="match status" value="1"/>
</dbReference>
<proteinExistence type="inferred from homology"/>
<keyword evidence="4" id="KW-0175">Coiled coil</keyword>
<dbReference type="Pfam" id="PF00836">
    <property type="entry name" value="Stathmin"/>
    <property type="match status" value="1"/>
</dbReference>
<dbReference type="PANTHER" id="PTHR10104:SF17">
    <property type="entry name" value="STATHMIN-3"/>
    <property type="match status" value="1"/>
</dbReference>
<evidence type="ECO:0000256" key="4">
    <source>
        <dbReference type="ARBA" id="ARBA00023054"/>
    </source>
</evidence>
<dbReference type="GO" id="GO:0031110">
    <property type="term" value="P:regulation of microtubule polymerization or depolymerization"/>
    <property type="evidence" value="ECO:0007669"/>
    <property type="project" value="InterPro"/>
</dbReference>
<dbReference type="AlphaFoldDB" id="A0A667HU87"/>
<reference evidence="7" key="2">
    <citation type="submission" date="2025-09" db="UniProtKB">
        <authorList>
            <consortium name="Ensembl"/>
        </authorList>
    </citation>
    <scope>IDENTIFICATION</scope>
</reference>
<evidence type="ECO:0000256" key="3">
    <source>
        <dbReference type="ARBA" id="ARBA00020590"/>
    </source>
</evidence>
<dbReference type="GO" id="GO:0015631">
    <property type="term" value="F:tubulin binding"/>
    <property type="evidence" value="ECO:0007669"/>
    <property type="project" value="TreeGrafter"/>
</dbReference>
<keyword evidence="8" id="KW-1185">Reference proteome</keyword>
<evidence type="ECO:0000256" key="1">
    <source>
        <dbReference type="ARBA" id="ARBA00002134"/>
    </source>
</evidence>
<organism evidence="7 8">
    <name type="scientific">Lynx canadensis</name>
    <name type="common">Canada lynx</name>
    <name type="synonym">Felis canadensis</name>
    <dbReference type="NCBI Taxonomy" id="61383"/>
    <lineage>
        <taxon>Eukaryota</taxon>
        <taxon>Metazoa</taxon>
        <taxon>Chordata</taxon>
        <taxon>Craniata</taxon>
        <taxon>Vertebrata</taxon>
        <taxon>Euteleostomi</taxon>
        <taxon>Mammalia</taxon>
        <taxon>Eutheria</taxon>
        <taxon>Laurasiatheria</taxon>
        <taxon>Carnivora</taxon>
        <taxon>Feliformia</taxon>
        <taxon>Felidae</taxon>
        <taxon>Felinae</taxon>
        <taxon>Lynx</taxon>
    </lineage>
</organism>
<gene>
    <name evidence="7" type="primary">STMN3</name>
</gene>